<accession>A0ABU8E3V6</accession>
<dbReference type="RefSeq" id="WP_225234176.1">
    <property type="nucleotide sequence ID" value="NZ_JBAPLV010000006.1"/>
</dbReference>
<protein>
    <submittedName>
        <fullName evidence="3">Glycosyltransferase</fullName>
        <ecNumber evidence="3">2.4.-.-</ecNumber>
    </submittedName>
</protein>
<feature type="domain" description="Glycosyl transferase family 1" evidence="2">
    <location>
        <begin position="207"/>
        <end position="326"/>
    </location>
</feature>
<proteinExistence type="predicted"/>
<dbReference type="EC" id="2.4.-.-" evidence="3"/>
<dbReference type="PANTHER" id="PTHR45947:SF3">
    <property type="entry name" value="SULFOQUINOVOSYL TRANSFERASE SQD2"/>
    <property type="match status" value="1"/>
</dbReference>
<keyword evidence="4" id="KW-1185">Reference proteome</keyword>
<evidence type="ECO:0000313" key="4">
    <source>
        <dbReference type="Proteomes" id="UP001373496"/>
    </source>
</evidence>
<evidence type="ECO:0000313" key="3">
    <source>
        <dbReference type="EMBL" id="MEI4278306.1"/>
    </source>
</evidence>
<name>A0ABU8E3V6_9ACTN</name>
<evidence type="ECO:0000256" key="1">
    <source>
        <dbReference type="ARBA" id="ARBA00022679"/>
    </source>
</evidence>
<dbReference type="Proteomes" id="UP001373496">
    <property type="component" value="Unassembled WGS sequence"/>
</dbReference>
<sequence>MTTHSPDQHGSAPRVTLVHERFTEFAGSEAVVEQLAREWPQAPVLAPIGRPGVMPADIEPRVRATALSRLLRGTTYAHLLPLLPLAVRRLHVPPTDVVIASHHAFANQVVYATDAPVVSYVHSPARWVWDPNLRAGEVGGRLGQLGLGAFAKVYRPVDVAAAARVHTLLGNSTAVVRRIEDWWQRPATVVHPPVDTERYVPDPEVPREGFFLLAGRLVAYKRPDLAVRAAERAGVPLVVAGDGRARAELEALAGPNTRFLGRVDDDELLRLFRSCTALLMPGVEDFGIVPVEAQACGTPVIAIDAGGTQDTVVPGVTGELVPQVDDDVDEVELWAAALRTFDPSRYDPAITRKHAEGFSRSTFRERMRGVVAGVLA</sequence>
<dbReference type="InterPro" id="IPR001296">
    <property type="entry name" value="Glyco_trans_1"/>
</dbReference>
<dbReference type="InterPro" id="IPR050194">
    <property type="entry name" value="Glycosyltransferase_grp1"/>
</dbReference>
<dbReference type="GO" id="GO:0016757">
    <property type="term" value="F:glycosyltransferase activity"/>
    <property type="evidence" value="ECO:0007669"/>
    <property type="project" value="UniProtKB-KW"/>
</dbReference>
<dbReference type="PANTHER" id="PTHR45947">
    <property type="entry name" value="SULFOQUINOVOSYL TRANSFERASE SQD2"/>
    <property type="match status" value="1"/>
</dbReference>
<dbReference type="Gene3D" id="3.40.50.2000">
    <property type="entry name" value="Glycogen Phosphorylase B"/>
    <property type="match status" value="2"/>
</dbReference>
<keyword evidence="3" id="KW-0328">Glycosyltransferase</keyword>
<organism evidence="3 4">
    <name type="scientific">Klenkia terrae</name>
    <dbReference type="NCBI Taxonomy" id="1052259"/>
    <lineage>
        <taxon>Bacteria</taxon>
        <taxon>Bacillati</taxon>
        <taxon>Actinomycetota</taxon>
        <taxon>Actinomycetes</taxon>
        <taxon>Geodermatophilales</taxon>
        <taxon>Geodermatophilaceae</taxon>
        <taxon>Klenkia</taxon>
    </lineage>
</organism>
<dbReference type="Pfam" id="PF00534">
    <property type="entry name" value="Glycos_transf_1"/>
    <property type="match status" value="1"/>
</dbReference>
<evidence type="ECO:0000259" key="2">
    <source>
        <dbReference type="Pfam" id="PF00534"/>
    </source>
</evidence>
<reference evidence="3 4" key="1">
    <citation type="submission" date="2024-03" db="EMBL/GenBank/DDBJ databases">
        <title>Draft genome sequence of Klenkia terrae.</title>
        <authorList>
            <person name="Duangmal K."/>
            <person name="Chantavorakit T."/>
        </authorList>
    </citation>
    <scope>NUCLEOTIDE SEQUENCE [LARGE SCALE GENOMIC DNA]</scope>
    <source>
        <strain evidence="3 4">JCM 17786</strain>
    </source>
</reference>
<dbReference type="SUPFAM" id="SSF53756">
    <property type="entry name" value="UDP-Glycosyltransferase/glycogen phosphorylase"/>
    <property type="match status" value="1"/>
</dbReference>
<keyword evidence="1 3" id="KW-0808">Transferase</keyword>
<dbReference type="EMBL" id="JBAPLV010000006">
    <property type="protein sequence ID" value="MEI4278306.1"/>
    <property type="molecule type" value="Genomic_DNA"/>
</dbReference>
<gene>
    <name evidence="3" type="ORF">UXQ13_07490</name>
</gene>
<comment type="caution">
    <text evidence="3">The sequence shown here is derived from an EMBL/GenBank/DDBJ whole genome shotgun (WGS) entry which is preliminary data.</text>
</comment>